<dbReference type="InterPro" id="IPR006073">
    <property type="entry name" value="GTP-bd"/>
</dbReference>
<feature type="domain" description="G" evidence="1">
    <location>
        <begin position="3"/>
        <end position="102"/>
    </location>
</feature>
<dbReference type="GO" id="GO:0005525">
    <property type="term" value="F:GTP binding"/>
    <property type="evidence" value="ECO:0007669"/>
    <property type="project" value="InterPro"/>
</dbReference>
<proteinExistence type="predicted"/>
<dbReference type="Proteomes" id="UP000683925">
    <property type="component" value="Unassembled WGS sequence"/>
</dbReference>
<protein>
    <recommendedName>
        <fullName evidence="1">G domain-containing protein</fullName>
    </recommendedName>
</protein>
<dbReference type="Pfam" id="PF01926">
    <property type="entry name" value="MMR_HSR1"/>
    <property type="match status" value="1"/>
</dbReference>
<name>A0A8S1TF54_PAROT</name>
<accession>A0A8S1TF54</accession>
<keyword evidence="3" id="KW-1185">Reference proteome</keyword>
<dbReference type="AlphaFoldDB" id="A0A8S1TF54"/>
<dbReference type="EMBL" id="CAJJDP010000023">
    <property type="protein sequence ID" value="CAD8149836.1"/>
    <property type="molecule type" value="Genomic_DNA"/>
</dbReference>
<organism evidence="2 3">
    <name type="scientific">Paramecium octaurelia</name>
    <dbReference type="NCBI Taxonomy" id="43137"/>
    <lineage>
        <taxon>Eukaryota</taxon>
        <taxon>Sar</taxon>
        <taxon>Alveolata</taxon>
        <taxon>Ciliophora</taxon>
        <taxon>Intramacronucleata</taxon>
        <taxon>Oligohymenophorea</taxon>
        <taxon>Peniculida</taxon>
        <taxon>Parameciidae</taxon>
        <taxon>Paramecium</taxon>
    </lineage>
</organism>
<gene>
    <name evidence="2" type="ORF">POCTA_138.1.T0230014</name>
</gene>
<dbReference type="CDD" id="cd00882">
    <property type="entry name" value="Ras_like_GTPase"/>
    <property type="match status" value="1"/>
</dbReference>
<evidence type="ECO:0000259" key="1">
    <source>
        <dbReference type="Pfam" id="PF01926"/>
    </source>
</evidence>
<evidence type="ECO:0000313" key="3">
    <source>
        <dbReference type="Proteomes" id="UP000683925"/>
    </source>
</evidence>
<sequence>MSIVLLGYVGVGKTSLYNKITQSQEKTSAGGNQTTLEVFKKKSSYGAGFLVIDTPGLEPEQNKLDHVAGVLCALSEGPINRIAILIKFARTITIIEQVNRMLIPFMNYRHMITVIVTVWDYCEKKVQEETATDIQSRLAEYQINSVMFVGKNDTSVSICQQIDQIIDKSKAENVNLTNTEIFQNFEIVDYNDFEFIEIWNEQMYFKGYYRKLYYTIKNFIQYLDWQNEILIDCFYVIAQFVKQSLEITIKKFESSALRCWDYLDENDQLKASQIHFQLKNDLFQTYKEIIDILDSKVYKEYQHAQYIKKCKYCGQFWFSLDSCNGESVCGRVDLMEQEETIEEFTITYMQEKLKIEHKTVYLREKQKLYQQNLSQGVEKMVLGNQTIKGSRVGCGRVIEWEKMDTLTEKELREVVSFLDIELCNQMIEFERQTKQKTLSQQIKYEKELQQKITEQKSKMRIMA</sequence>
<comment type="caution">
    <text evidence="2">The sequence shown here is derived from an EMBL/GenBank/DDBJ whole genome shotgun (WGS) entry which is preliminary data.</text>
</comment>
<evidence type="ECO:0000313" key="2">
    <source>
        <dbReference type="EMBL" id="CAD8149836.1"/>
    </source>
</evidence>
<reference evidence="2" key="1">
    <citation type="submission" date="2021-01" db="EMBL/GenBank/DDBJ databases">
        <authorList>
            <consortium name="Genoscope - CEA"/>
            <person name="William W."/>
        </authorList>
    </citation>
    <scope>NUCLEOTIDE SEQUENCE</scope>
</reference>
<dbReference type="OrthoDB" id="8954335at2759"/>